<dbReference type="PANTHER" id="PTHR43546:SF9">
    <property type="entry name" value="L-ASCORBATE-6-PHOSPHATE LACTONASE ULAG-RELATED"/>
    <property type="match status" value="1"/>
</dbReference>
<keyword evidence="4" id="KW-1185">Reference proteome</keyword>
<accession>A0ABT2Y7H9</accession>
<dbReference type="InterPro" id="IPR050114">
    <property type="entry name" value="UPF0173_UPF0282_UlaG_hydrolase"/>
</dbReference>
<gene>
    <name evidence="3" type="primary">ulaG</name>
    <name evidence="3" type="ORF">N7548_07680</name>
</gene>
<dbReference type="RefSeq" id="WP_263608885.1">
    <property type="nucleotide sequence ID" value="NZ_JAOVQM010000008.1"/>
</dbReference>
<evidence type="ECO:0000259" key="2">
    <source>
        <dbReference type="Pfam" id="PF12706"/>
    </source>
</evidence>
<organism evidence="3 4">
    <name type="scientific">Paracholeplasma manati</name>
    <dbReference type="NCBI Taxonomy" id="591373"/>
    <lineage>
        <taxon>Bacteria</taxon>
        <taxon>Bacillati</taxon>
        <taxon>Mycoplasmatota</taxon>
        <taxon>Mollicutes</taxon>
        <taxon>Acholeplasmatales</taxon>
        <taxon>Acholeplasmataceae</taxon>
        <taxon>Paracholeplasma</taxon>
    </lineage>
</organism>
<dbReference type="PANTHER" id="PTHR43546">
    <property type="entry name" value="UPF0173 METAL-DEPENDENT HYDROLASE MJ1163-RELATED"/>
    <property type="match status" value="1"/>
</dbReference>
<protein>
    <submittedName>
        <fullName evidence="3">L-ascorbate 6-phosphate lactonase</fullName>
        <ecNumber evidence="3">3.1.1.-</ecNumber>
    </submittedName>
</protein>
<proteinExistence type="predicted"/>
<reference evidence="3" key="1">
    <citation type="submission" date="2022-09" db="EMBL/GenBank/DDBJ databases">
        <title>Novel Mycoplasma species identified in domestic and wild animals.</title>
        <authorList>
            <person name="Volokhov D.V."/>
            <person name="Furtak V.A."/>
            <person name="Zagorodnyaya T.A."/>
        </authorList>
    </citation>
    <scope>NUCLEOTIDE SEQUENCE</scope>
    <source>
        <strain evidence="3">Oakley</strain>
    </source>
</reference>
<evidence type="ECO:0000313" key="3">
    <source>
        <dbReference type="EMBL" id="MCV2232696.1"/>
    </source>
</evidence>
<dbReference type="SUPFAM" id="SSF56281">
    <property type="entry name" value="Metallo-hydrolase/oxidoreductase"/>
    <property type="match status" value="1"/>
</dbReference>
<dbReference type="EMBL" id="JAOVQM010000008">
    <property type="protein sequence ID" value="MCV2232696.1"/>
    <property type="molecule type" value="Genomic_DNA"/>
</dbReference>
<dbReference type="InterPro" id="IPR036866">
    <property type="entry name" value="RibonucZ/Hydroxyglut_hydro"/>
</dbReference>
<dbReference type="InterPro" id="IPR001279">
    <property type="entry name" value="Metallo-B-lactamas"/>
</dbReference>
<feature type="domain" description="Metallo-beta-lactamase" evidence="2">
    <location>
        <begin position="89"/>
        <end position="282"/>
    </location>
</feature>
<dbReference type="GO" id="GO:0016787">
    <property type="term" value="F:hydrolase activity"/>
    <property type="evidence" value="ECO:0007669"/>
    <property type="project" value="UniProtKB-KW"/>
</dbReference>
<dbReference type="NCBIfam" id="NF008688">
    <property type="entry name" value="PRK11709.1"/>
    <property type="match status" value="1"/>
</dbReference>
<evidence type="ECO:0000313" key="4">
    <source>
        <dbReference type="Proteomes" id="UP001177160"/>
    </source>
</evidence>
<name>A0ABT2Y7H9_9MOLU</name>
<dbReference type="Gene3D" id="3.60.15.10">
    <property type="entry name" value="Ribonuclease Z/Hydroxyacylglutathione hydrolase-like"/>
    <property type="match status" value="1"/>
</dbReference>
<sequence>MAKVNEITKDTWLRATFPEWGTYLNEQIEDEVVKPNTVALWWIGCMGFWIKTEHNTNIAVDLWFGNGKRTTRTANMLPGHQMANMSGGRLQQPNLRVQPHVLDPFEVRQLDAVVATHYHADHMDIHFAAAVLQNVKEPIPFIGPKSSVDLWIKWGVPAERCITVKPGDVIKVKDVEIVALDSFDRTCLVTTDGGYVPLAGTIPNMDEKAVNYLFKTTGGNIYDAADSHYSISFADHGKKHKIDVCFGAFGENPVGIADKQTSVDLLRMAEALQSKVLIPLHYDIWSNFMADPKEILAVYDMKKDVLKYKFKPFIWQVGGKFTFPTDQNDREYHHRRGFEDAFENEQNIPFKSLL</sequence>
<comment type="caution">
    <text evidence="3">The sequence shown here is derived from an EMBL/GenBank/DDBJ whole genome shotgun (WGS) entry which is preliminary data.</text>
</comment>
<evidence type="ECO:0000256" key="1">
    <source>
        <dbReference type="ARBA" id="ARBA00022801"/>
    </source>
</evidence>
<dbReference type="Proteomes" id="UP001177160">
    <property type="component" value="Unassembled WGS sequence"/>
</dbReference>
<dbReference type="EC" id="3.1.1.-" evidence="3"/>
<dbReference type="Pfam" id="PF12706">
    <property type="entry name" value="Lactamase_B_2"/>
    <property type="match status" value="1"/>
</dbReference>
<keyword evidence="1 3" id="KW-0378">Hydrolase</keyword>